<sequence length="677" mass="75679">MSTVKNEATAATADQPADSRTWQTVAHIIFPTDADTDTLPLFVDFNAQRHTAVKSLRPSEAGEEQSAAAEQADATASAQATQIHSEYLSSDRSIHIPAHTRISLGTYFNAFPASYWRANTSVDTVRLSARTTGPAKILVYRSTARGTSNRVITLNMDGTEQYTDLPLTSFGDGGWYWIDVVTSTAAVELAYAEWSVPEPEGFTPGTVSVAITTFNRPDFCVRNLKTLGEADALADVVDRFIMTDQGTEKVRDEPGYDEVVDILGDKLVHIEQGNLGGSGGFARGMYEATADGTSRYVMLLDDDVDVHPESIRRAARFADFTRHKTIVGGHMFNLYEKSVIHSFGERVNEYRFMWGSSEGVREAHDFAASNLRVTPWMHRRIDVDYNGWWMCLIPTDIIREIGLALPVFIKWDDAEFGLRAQRAGYGTVSLPGVAVWHMPWTEKDDTIDWQAYYHARNRWLAAMLYSPYSKGGRLPKESLLTDVRHLVSMQYSAAELRAMALEDLLEGPEHLHRTIGTKLAEVRSIRGSFSDAQVKKDLSAFPSVRRSKPLPHGEEPHPPKTRLGRAAKLLSGAVHQVLPVKADESDHPESRVPAMNLQWWRMATLDSALVSSADGSGASWYKRDDATFKRMMQRSLALHQRLYRDWDKLAEQYRAALPEFTSPEAWAQTFAENGPKK</sequence>
<proteinExistence type="inferred from homology"/>
<keyword evidence="9" id="KW-1185">Reference proteome</keyword>
<organism evidence="8 9">
    <name type="scientific">Kocuria gwangalliensis</name>
    <dbReference type="NCBI Taxonomy" id="501592"/>
    <lineage>
        <taxon>Bacteria</taxon>
        <taxon>Bacillati</taxon>
        <taxon>Actinomycetota</taxon>
        <taxon>Actinomycetes</taxon>
        <taxon>Micrococcales</taxon>
        <taxon>Micrococcaceae</taxon>
        <taxon>Kocuria</taxon>
    </lineage>
</organism>
<evidence type="ECO:0000256" key="2">
    <source>
        <dbReference type="ARBA" id="ARBA00006739"/>
    </source>
</evidence>
<gene>
    <name evidence="8" type="ORF">GCM10025781_24030</name>
</gene>
<dbReference type="Proteomes" id="UP001501446">
    <property type="component" value="Unassembled WGS sequence"/>
</dbReference>
<dbReference type="Pfam" id="PF13641">
    <property type="entry name" value="Glyco_tranf_2_3"/>
    <property type="match status" value="1"/>
</dbReference>
<feature type="region of interest" description="Disordered" evidence="5">
    <location>
        <begin position="541"/>
        <end position="560"/>
    </location>
</feature>
<evidence type="ECO:0000313" key="9">
    <source>
        <dbReference type="Proteomes" id="UP001501446"/>
    </source>
</evidence>
<feature type="domain" description="Galactofuranosyltransferase GlfT2 N-terminal" evidence="6">
    <location>
        <begin position="87"/>
        <end position="196"/>
    </location>
</feature>
<evidence type="ECO:0000256" key="5">
    <source>
        <dbReference type="SAM" id="MobiDB-lite"/>
    </source>
</evidence>
<dbReference type="Pfam" id="PF17994">
    <property type="entry name" value="Glft2_N"/>
    <property type="match status" value="1"/>
</dbReference>
<dbReference type="PANTHER" id="PTHR43179">
    <property type="entry name" value="RHAMNOSYLTRANSFERASE WBBL"/>
    <property type="match status" value="1"/>
</dbReference>
<dbReference type="InterPro" id="IPR045699">
    <property type="entry name" value="GlfT2_C"/>
</dbReference>
<dbReference type="InterPro" id="IPR029044">
    <property type="entry name" value="Nucleotide-diphossugar_trans"/>
</dbReference>
<evidence type="ECO:0000256" key="4">
    <source>
        <dbReference type="ARBA" id="ARBA00022679"/>
    </source>
</evidence>
<dbReference type="SUPFAM" id="SSF53448">
    <property type="entry name" value="Nucleotide-diphospho-sugar transferases"/>
    <property type="match status" value="1"/>
</dbReference>
<dbReference type="EMBL" id="BAABLN010000034">
    <property type="protein sequence ID" value="GAA4704283.1"/>
    <property type="molecule type" value="Genomic_DNA"/>
</dbReference>
<feature type="domain" description="Galactofuranosyltransferase-2 C-terminal" evidence="7">
    <location>
        <begin position="478"/>
        <end position="671"/>
    </location>
</feature>
<evidence type="ECO:0000259" key="7">
    <source>
        <dbReference type="Pfam" id="PF19320"/>
    </source>
</evidence>
<keyword evidence="4" id="KW-0808">Transferase</keyword>
<keyword evidence="3" id="KW-0328">Glycosyltransferase</keyword>
<reference evidence="9" key="1">
    <citation type="journal article" date="2019" name="Int. J. Syst. Evol. Microbiol.">
        <title>The Global Catalogue of Microorganisms (GCM) 10K type strain sequencing project: providing services to taxonomists for standard genome sequencing and annotation.</title>
        <authorList>
            <consortium name="The Broad Institute Genomics Platform"/>
            <consortium name="The Broad Institute Genome Sequencing Center for Infectious Disease"/>
            <person name="Wu L."/>
            <person name="Ma J."/>
        </authorList>
    </citation>
    <scope>NUCLEOTIDE SEQUENCE [LARGE SCALE GENOMIC DNA]</scope>
    <source>
        <strain evidence="9">JCM 18958</strain>
    </source>
</reference>
<dbReference type="InterPro" id="IPR040492">
    <property type="entry name" value="GlfT2_N"/>
</dbReference>
<name>A0ABP8XBN8_9MICC</name>
<evidence type="ECO:0000256" key="1">
    <source>
        <dbReference type="ARBA" id="ARBA00004776"/>
    </source>
</evidence>
<comment type="pathway">
    <text evidence="1">Cell wall biogenesis; cell wall polysaccharide biosynthesis.</text>
</comment>
<dbReference type="Pfam" id="PF19320">
    <property type="entry name" value="GlfT2_domain3"/>
    <property type="match status" value="1"/>
</dbReference>
<dbReference type="RefSeq" id="WP_345311628.1">
    <property type="nucleotide sequence ID" value="NZ_BAABLN010000034.1"/>
</dbReference>
<evidence type="ECO:0000259" key="6">
    <source>
        <dbReference type="Pfam" id="PF17994"/>
    </source>
</evidence>
<dbReference type="Gene3D" id="3.90.550.60">
    <property type="match status" value="1"/>
</dbReference>
<evidence type="ECO:0000256" key="3">
    <source>
        <dbReference type="ARBA" id="ARBA00022676"/>
    </source>
</evidence>
<comment type="similarity">
    <text evidence="2">Belongs to the glycosyltransferase 2 family.</text>
</comment>
<dbReference type="PANTHER" id="PTHR43179:SF12">
    <property type="entry name" value="GALACTOFURANOSYLTRANSFERASE GLFT2"/>
    <property type="match status" value="1"/>
</dbReference>
<evidence type="ECO:0000313" key="8">
    <source>
        <dbReference type="EMBL" id="GAA4704283.1"/>
    </source>
</evidence>
<protein>
    <submittedName>
        <fullName evidence="8">Glycosyltransferase</fullName>
    </submittedName>
</protein>
<comment type="caution">
    <text evidence="8">The sequence shown here is derived from an EMBL/GenBank/DDBJ whole genome shotgun (WGS) entry which is preliminary data.</text>
</comment>
<accession>A0ABP8XBN8</accession>